<dbReference type="PANTHER" id="PTHR30273:SF2">
    <property type="entry name" value="PROTEIN FECR"/>
    <property type="match status" value="1"/>
</dbReference>
<protein>
    <submittedName>
        <fullName evidence="3">FecR domain-containing protein</fullName>
    </submittedName>
</protein>
<dbReference type="InterPro" id="IPR032508">
    <property type="entry name" value="FecR_C"/>
</dbReference>
<sequence length="399" mass="43190">MTPLAELLQLATRRDLTGQERQALILALRASAQEEAGAWIAESIAETTAETPIEPELAAAMLANILEEGRAAGPAIQPHPVRRLFTGSKWWAAAAVVLTLGIGGWLWTISNRSLSSANTAQPMDVAPGSNGAILTLADGSKLVLDSLGNGLVAMQNGARLLLKNGQLAYKPGGVAGNEAVYNMMSTPKGRQFNLVLPDGTRVWLNSASTLRYPTTFSGSERRVHITGEAYFEVAKNSKLPFRVTINDRVEAAVLGTSFNVNAYENEASIDATLIEGSIAVAATAEQPVILKPAQQARIIRPSTAGNQSGTKVVVQEAAIEQVVAWKNGVFDFENMGLEEAMRQLERWYDIEVVYEEGIPRIFFTGKMSKDISLNGLLKLLEEAKVHFRLEEGRRLVVLP</sequence>
<dbReference type="AlphaFoldDB" id="A0AAJ6BFL5"/>
<proteinExistence type="predicted"/>
<name>A0AAJ6BFL5_9BACT</name>
<reference evidence="3" key="1">
    <citation type="submission" date="2023-03" db="EMBL/GenBank/DDBJ databases">
        <title>Andean soil-derived lignocellulolytic bacterial consortium as a source of novel taxa and putative plastic-active enzymes.</title>
        <authorList>
            <person name="Diaz-Garcia L."/>
            <person name="Chuvochina M."/>
            <person name="Feuerriegel G."/>
            <person name="Bunk B."/>
            <person name="Sproer C."/>
            <person name="Streit W.R."/>
            <person name="Rodriguez L.M."/>
            <person name="Overmann J."/>
            <person name="Jimenez D.J."/>
        </authorList>
    </citation>
    <scope>NUCLEOTIDE SEQUENCE</scope>
    <source>
        <strain evidence="3">MAG 7</strain>
    </source>
</reference>
<evidence type="ECO:0000313" key="4">
    <source>
        <dbReference type="Proteomes" id="UP001220610"/>
    </source>
</evidence>
<dbReference type="InterPro" id="IPR006860">
    <property type="entry name" value="FecR"/>
</dbReference>
<feature type="domain" description="Protein FecR C-terminal" evidence="2">
    <location>
        <begin position="330"/>
        <end position="396"/>
    </location>
</feature>
<dbReference type="Gene3D" id="2.60.120.1440">
    <property type="match status" value="1"/>
</dbReference>
<dbReference type="GO" id="GO:0016989">
    <property type="term" value="F:sigma factor antagonist activity"/>
    <property type="evidence" value="ECO:0007669"/>
    <property type="project" value="TreeGrafter"/>
</dbReference>
<evidence type="ECO:0000259" key="1">
    <source>
        <dbReference type="Pfam" id="PF04773"/>
    </source>
</evidence>
<dbReference type="PANTHER" id="PTHR30273">
    <property type="entry name" value="PERIPLASMIC SIGNAL SENSOR AND SIGMA FACTOR ACTIVATOR FECR-RELATED"/>
    <property type="match status" value="1"/>
</dbReference>
<evidence type="ECO:0000259" key="2">
    <source>
        <dbReference type="Pfam" id="PF16344"/>
    </source>
</evidence>
<organism evidence="3 4">
    <name type="scientific">Candidatus Pseudobacter hemicellulosilyticus</name>
    <dbReference type="NCBI Taxonomy" id="3121375"/>
    <lineage>
        <taxon>Bacteria</taxon>
        <taxon>Pseudomonadati</taxon>
        <taxon>Bacteroidota</taxon>
        <taxon>Chitinophagia</taxon>
        <taxon>Chitinophagales</taxon>
        <taxon>Chitinophagaceae</taxon>
        <taxon>Pseudobacter</taxon>
    </lineage>
</organism>
<dbReference type="InterPro" id="IPR012373">
    <property type="entry name" value="Ferrdict_sens_TM"/>
</dbReference>
<gene>
    <name evidence="3" type="ORF">P0Y53_18095</name>
</gene>
<dbReference type="EMBL" id="CP119311">
    <property type="protein sequence ID" value="WEK34402.1"/>
    <property type="molecule type" value="Genomic_DNA"/>
</dbReference>
<dbReference type="Gene3D" id="3.55.50.30">
    <property type="match status" value="1"/>
</dbReference>
<evidence type="ECO:0000313" key="3">
    <source>
        <dbReference type="EMBL" id="WEK34402.1"/>
    </source>
</evidence>
<feature type="domain" description="FecR protein" evidence="1">
    <location>
        <begin position="184"/>
        <end position="278"/>
    </location>
</feature>
<dbReference type="Pfam" id="PF16344">
    <property type="entry name" value="FecR_C"/>
    <property type="match status" value="1"/>
</dbReference>
<dbReference type="Pfam" id="PF04773">
    <property type="entry name" value="FecR"/>
    <property type="match status" value="1"/>
</dbReference>
<accession>A0AAJ6BFL5</accession>
<dbReference type="Proteomes" id="UP001220610">
    <property type="component" value="Chromosome"/>
</dbReference>